<dbReference type="GO" id="GO:0055037">
    <property type="term" value="C:recycling endosome"/>
    <property type="evidence" value="ECO:0007669"/>
    <property type="project" value="TreeGrafter"/>
</dbReference>
<evidence type="ECO:0000256" key="8">
    <source>
        <dbReference type="ARBA" id="ARBA00023201"/>
    </source>
</evidence>
<evidence type="ECO:0000256" key="5">
    <source>
        <dbReference type="ARBA" id="ARBA00023053"/>
    </source>
</evidence>
<reference evidence="11" key="1">
    <citation type="submission" date="2020-11" db="EMBL/GenBank/DDBJ databases">
        <authorList>
            <person name="Tran Van P."/>
        </authorList>
    </citation>
    <scope>NUCLEOTIDE SEQUENCE</scope>
</reference>
<evidence type="ECO:0000256" key="2">
    <source>
        <dbReference type="ARBA" id="ARBA00022448"/>
    </source>
</evidence>
<feature type="transmembrane region" description="Helical" evidence="9">
    <location>
        <begin position="128"/>
        <end position="145"/>
    </location>
</feature>
<keyword evidence="2" id="KW-0813">Transport</keyword>
<evidence type="ECO:0000259" key="10">
    <source>
        <dbReference type="Pfam" id="PF00999"/>
    </source>
</evidence>
<dbReference type="InterPro" id="IPR018422">
    <property type="entry name" value="Cation/H_exchanger_CPA1"/>
</dbReference>
<dbReference type="PANTHER" id="PTHR10110:SF187">
    <property type="entry name" value="SODIUM_HYDROGEN EXCHANGER"/>
    <property type="match status" value="1"/>
</dbReference>
<dbReference type="AlphaFoldDB" id="A0A7R9K5D3"/>
<dbReference type="GO" id="GO:0005886">
    <property type="term" value="C:plasma membrane"/>
    <property type="evidence" value="ECO:0007669"/>
    <property type="project" value="TreeGrafter"/>
</dbReference>
<dbReference type="GO" id="GO:0015385">
    <property type="term" value="F:sodium:proton antiporter activity"/>
    <property type="evidence" value="ECO:0007669"/>
    <property type="project" value="InterPro"/>
</dbReference>
<evidence type="ECO:0000256" key="7">
    <source>
        <dbReference type="ARBA" id="ARBA00023136"/>
    </source>
</evidence>
<keyword evidence="8" id="KW-0739">Sodium transport</keyword>
<organism evidence="11">
    <name type="scientific">Timema genevievae</name>
    <name type="common">Walking stick</name>
    <dbReference type="NCBI Taxonomy" id="629358"/>
    <lineage>
        <taxon>Eukaryota</taxon>
        <taxon>Metazoa</taxon>
        <taxon>Ecdysozoa</taxon>
        <taxon>Arthropoda</taxon>
        <taxon>Hexapoda</taxon>
        <taxon>Insecta</taxon>
        <taxon>Pterygota</taxon>
        <taxon>Neoptera</taxon>
        <taxon>Polyneoptera</taxon>
        <taxon>Phasmatodea</taxon>
        <taxon>Timematodea</taxon>
        <taxon>Timematoidea</taxon>
        <taxon>Timematidae</taxon>
        <taxon>Timema</taxon>
    </lineage>
</organism>
<dbReference type="GO" id="GO:0015386">
    <property type="term" value="F:potassium:proton antiporter activity"/>
    <property type="evidence" value="ECO:0007669"/>
    <property type="project" value="TreeGrafter"/>
</dbReference>
<feature type="transmembrane region" description="Helical" evidence="9">
    <location>
        <begin position="46"/>
        <end position="70"/>
    </location>
</feature>
<feature type="transmembrane region" description="Helical" evidence="9">
    <location>
        <begin position="90"/>
        <end position="116"/>
    </location>
</feature>
<name>A0A7R9K5D3_TIMGE</name>
<protein>
    <recommendedName>
        <fullName evidence="10">Cation/H+ exchanger transmembrane domain-containing protein</fullName>
    </recommendedName>
</protein>
<evidence type="ECO:0000313" key="11">
    <source>
        <dbReference type="EMBL" id="CAD7605126.1"/>
    </source>
</evidence>
<feature type="transmembrane region" description="Helical" evidence="9">
    <location>
        <begin position="174"/>
        <end position="200"/>
    </location>
</feature>
<accession>A0A7R9K5D3</accession>
<gene>
    <name evidence="11" type="ORF">TGEB3V08_LOCUS9415</name>
</gene>
<dbReference type="EMBL" id="OE844328">
    <property type="protein sequence ID" value="CAD7605126.1"/>
    <property type="molecule type" value="Genomic_DNA"/>
</dbReference>
<evidence type="ECO:0000256" key="3">
    <source>
        <dbReference type="ARBA" id="ARBA00022692"/>
    </source>
</evidence>
<keyword evidence="7 9" id="KW-0472">Membrane</keyword>
<evidence type="ECO:0000256" key="4">
    <source>
        <dbReference type="ARBA" id="ARBA00022989"/>
    </source>
</evidence>
<dbReference type="PANTHER" id="PTHR10110">
    <property type="entry name" value="SODIUM/HYDROGEN EXCHANGER"/>
    <property type="match status" value="1"/>
</dbReference>
<keyword evidence="3 9" id="KW-0812">Transmembrane</keyword>
<dbReference type="Gene3D" id="6.10.140.1330">
    <property type="match status" value="1"/>
</dbReference>
<evidence type="ECO:0000256" key="1">
    <source>
        <dbReference type="ARBA" id="ARBA00004141"/>
    </source>
</evidence>
<keyword evidence="4 9" id="KW-1133">Transmembrane helix</keyword>
<comment type="subcellular location">
    <subcellularLocation>
        <location evidence="1">Membrane</location>
        <topology evidence="1">Multi-pass membrane protein</topology>
    </subcellularLocation>
</comment>
<proteinExistence type="predicted"/>
<evidence type="ECO:0000256" key="6">
    <source>
        <dbReference type="ARBA" id="ARBA00023065"/>
    </source>
</evidence>
<feature type="domain" description="Cation/H+ exchanger transmembrane" evidence="10">
    <location>
        <begin position="13"/>
        <end position="152"/>
    </location>
</feature>
<dbReference type="GO" id="GO:0051453">
    <property type="term" value="P:regulation of intracellular pH"/>
    <property type="evidence" value="ECO:0007669"/>
    <property type="project" value="TreeGrafter"/>
</dbReference>
<dbReference type="InterPro" id="IPR006153">
    <property type="entry name" value="Cation/H_exchanger_TM"/>
</dbReference>
<feature type="transmembrane region" description="Helical" evidence="9">
    <location>
        <begin position="20"/>
        <end position="39"/>
    </location>
</feature>
<keyword evidence="5" id="KW-0915">Sodium</keyword>
<sequence>MYGFIQQVSYLRNSFTFLDTLYFGALISSTDPLTILAIFNDLHVDVNLYALVFGESVLNDAVAIVLSGAIQNYGERYQSGSGGFETNAFFRAFGDFIGIFTLSLLIGALMGCITALLTKFTRVRDFPLLESALFVLMSYSTFLIAEVSELTGLRGAMSFALAIRNTVSEARQAMLTATSLIVIITVIVQGGATLQLLTWFKIP</sequence>
<dbReference type="Pfam" id="PF00999">
    <property type="entry name" value="Na_H_Exchanger"/>
    <property type="match status" value="1"/>
</dbReference>
<dbReference type="GO" id="GO:0098719">
    <property type="term" value="P:sodium ion import across plasma membrane"/>
    <property type="evidence" value="ECO:0007669"/>
    <property type="project" value="TreeGrafter"/>
</dbReference>
<keyword evidence="6" id="KW-0406">Ion transport</keyword>
<evidence type="ECO:0000256" key="9">
    <source>
        <dbReference type="SAM" id="Phobius"/>
    </source>
</evidence>